<dbReference type="Proteomes" id="UP000583556">
    <property type="component" value="Unassembled WGS sequence"/>
</dbReference>
<organism evidence="2 3">
    <name type="scientific">Novosphingobium olei</name>
    <dbReference type="NCBI Taxonomy" id="2728851"/>
    <lineage>
        <taxon>Bacteria</taxon>
        <taxon>Pseudomonadati</taxon>
        <taxon>Pseudomonadota</taxon>
        <taxon>Alphaproteobacteria</taxon>
        <taxon>Sphingomonadales</taxon>
        <taxon>Sphingomonadaceae</taxon>
        <taxon>Novosphingobium</taxon>
    </lineage>
</organism>
<dbReference type="RefSeq" id="WP_169494760.1">
    <property type="nucleotide sequence ID" value="NZ_JABBGM010000010.1"/>
</dbReference>
<dbReference type="AlphaFoldDB" id="A0A7Y0GC13"/>
<dbReference type="PANTHER" id="PTHR38477">
    <property type="entry name" value="HYPOTHETICAL EXPORTED PROTEIN"/>
    <property type="match status" value="1"/>
</dbReference>
<dbReference type="InterPro" id="IPR006311">
    <property type="entry name" value="TAT_signal"/>
</dbReference>
<dbReference type="PROSITE" id="PS51318">
    <property type="entry name" value="TAT"/>
    <property type="match status" value="1"/>
</dbReference>
<sequence length="205" mass="22721">MKRDRRDVLKGAGLAALAAALPTRVFAQAATASERDRRILSVAKDRLEQYRGSLWRTDLVGVADFGLPSSMPRFHFADLEKGEVRSFLVAHGKGSDPEHDGMLKWFSNEPNSLATSRGAYITYEWYYGKYGTSIRLGGMDADNSNVLNRAIVLHPAWYANASAIEKWGKLGRSDGCFAMGDADFNEALWHLSGGRLIFADRLGIY</sequence>
<feature type="signal peptide" evidence="1">
    <location>
        <begin position="1"/>
        <end position="29"/>
    </location>
</feature>
<dbReference type="PANTHER" id="PTHR38477:SF1">
    <property type="entry name" value="MUREIN L,D-TRANSPEPTIDASE CATALYTIC DOMAIN FAMILY PROTEIN"/>
    <property type="match status" value="1"/>
</dbReference>
<evidence type="ECO:0000313" key="3">
    <source>
        <dbReference type="Proteomes" id="UP000583556"/>
    </source>
</evidence>
<comment type="caution">
    <text evidence="2">The sequence shown here is derived from an EMBL/GenBank/DDBJ whole genome shotgun (WGS) entry which is preliminary data.</text>
</comment>
<dbReference type="EMBL" id="JABBGM010000010">
    <property type="protein sequence ID" value="NML95559.1"/>
    <property type="molecule type" value="Genomic_DNA"/>
</dbReference>
<name>A0A7Y0GC13_9SPHN</name>
<dbReference type="InterPro" id="IPR032676">
    <property type="entry name" value="YkuD_2"/>
</dbReference>
<keyword evidence="1" id="KW-0732">Signal</keyword>
<dbReference type="Pfam" id="PF13645">
    <property type="entry name" value="YkuD_2"/>
    <property type="match status" value="1"/>
</dbReference>
<gene>
    <name evidence="2" type="ORF">HHL27_17940</name>
</gene>
<protein>
    <submittedName>
        <fullName evidence="2">Twin-arginine translocation pathway signal</fullName>
    </submittedName>
</protein>
<feature type="chain" id="PRO_5031067819" evidence="1">
    <location>
        <begin position="30"/>
        <end position="205"/>
    </location>
</feature>
<evidence type="ECO:0000256" key="1">
    <source>
        <dbReference type="SAM" id="SignalP"/>
    </source>
</evidence>
<keyword evidence="3" id="KW-1185">Reference proteome</keyword>
<evidence type="ECO:0000313" key="2">
    <source>
        <dbReference type="EMBL" id="NML95559.1"/>
    </source>
</evidence>
<accession>A0A7Y0GC13</accession>
<reference evidence="2 3" key="1">
    <citation type="submission" date="2020-04" db="EMBL/GenBank/DDBJ databases">
        <title>Novosphingobium sp. TW-4 isolated from soil.</title>
        <authorList>
            <person name="Dahal R.H."/>
            <person name="Chaudhary D.K."/>
        </authorList>
    </citation>
    <scope>NUCLEOTIDE SEQUENCE [LARGE SCALE GENOMIC DNA]</scope>
    <source>
        <strain evidence="2 3">TW-4</strain>
    </source>
</reference>
<proteinExistence type="predicted"/>